<sequence>MTRFLGKRYKRKKKTNKESIPSYTPLDPIEQENSIPSNAYSNQAVENSAREHKRTALVDFFETNELSERATINGKRERQVRFADKTNVVGFLKESLEEKLKASEIVISQLKEENCRLKEKLKEMKEQQDLKEELALVKQENKDLEAEALEWKAKFYEGEAERERIIASWSKLKKDYETVQQSAMQQSTLPSSDDNEFRRLVHKLTRMNTYCSKHNNREYHKCDIANESKDRSITFELFIDEEQEEIEYVPVQMNGICQKLPSYLQDNISFDVQNAPIFFTKIMHSLFSK</sequence>
<gene>
    <name evidence="4" type="ORF">GpartN1_g1795.t1</name>
</gene>
<evidence type="ECO:0000259" key="3">
    <source>
        <dbReference type="Pfam" id="PF12539"/>
    </source>
</evidence>
<dbReference type="Pfam" id="PF12539">
    <property type="entry name" value="Csm1"/>
    <property type="match status" value="1"/>
</dbReference>
<evidence type="ECO:0000313" key="5">
    <source>
        <dbReference type="Proteomes" id="UP001061958"/>
    </source>
</evidence>
<dbReference type="OrthoDB" id="10403849at2759"/>
<name>A0A9C7PTA9_9RHOD</name>
<comment type="caution">
    <text evidence="4">The sequence shown here is derived from an EMBL/GenBank/DDBJ whole genome shotgun (WGS) entry which is preliminary data.</text>
</comment>
<dbReference type="Proteomes" id="UP001061958">
    <property type="component" value="Unassembled WGS sequence"/>
</dbReference>
<reference evidence="4" key="1">
    <citation type="journal article" date="2022" name="Proc. Natl. Acad. Sci. U.S.A.">
        <title>Life cycle and functional genomics of the unicellular red alga Galdieria for elucidating algal and plant evolution and industrial use.</title>
        <authorList>
            <person name="Hirooka S."/>
            <person name="Itabashi T."/>
            <person name="Ichinose T.M."/>
            <person name="Onuma R."/>
            <person name="Fujiwara T."/>
            <person name="Yamashita S."/>
            <person name="Jong L.W."/>
            <person name="Tomita R."/>
            <person name="Iwane A.H."/>
            <person name="Miyagishima S.Y."/>
        </authorList>
    </citation>
    <scope>NUCLEOTIDE SEQUENCE</scope>
    <source>
        <strain evidence="4">NBRC 102759</strain>
    </source>
</reference>
<proteinExistence type="predicted"/>
<evidence type="ECO:0000313" key="4">
    <source>
        <dbReference type="EMBL" id="GJQ10004.1"/>
    </source>
</evidence>
<dbReference type="AlphaFoldDB" id="A0A9C7PTA9"/>
<evidence type="ECO:0000256" key="1">
    <source>
        <dbReference type="SAM" id="Coils"/>
    </source>
</evidence>
<feature type="region of interest" description="Disordered" evidence="2">
    <location>
        <begin position="1"/>
        <end position="34"/>
    </location>
</feature>
<evidence type="ECO:0000256" key="2">
    <source>
        <dbReference type="SAM" id="MobiDB-lite"/>
    </source>
</evidence>
<feature type="compositionally biased region" description="Basic residues" evidence="2">
    <location>
        <begin position="1"/>
        <end position="15"/>
    </location>
</feature>
<dbReference type="Gene3D" id="3.90.1150.80">
    <property type="match status" value="1"/>
</dbReference>
<reference evidence="4" key="2">
    <citation type="submission" date="2022-01" db="EMBL/GenBank/DDBJ databases">
        <authorList>
            <person name="Hirooka S."/>
            <person name="Miyagishima S.Y."/>
        </authorList>
    </citation>
    <scope>NUCLEOTIDE SEQUENCE</scope>
    <source>
        <strain evidence="4">NBRC 102759</strain>
    </source>
</reference>
<keyword evidence="5" id="KW-1185">Reference proteome</keyword>
<dbReference type="InterPro" id="IPR020981">
    <property type="entry name" value="Csm1/Pcs1_C"/>
</dbReference>
<accession>A0A9C7PTA9</accession>
<keyword evidence="1" id="KW-0175">Coiled coil</keyword>
<feature type="coiled-coil region" evidence="1">
    <location>
        <begin position="93"/>
        <end position="154"/>
    </location>
</feature>
<protein>
    <recommendedName>
        <fullName evidence="3">Monopolin complex subunit Csm1/Pcs1 C-terminal domain-containing protein</fullName>
    </recommendedName>
</protein>
<dbReference type="EMBL" id="BQMJ01000012">
    <property type="protein sequence ID" value="GJQ10004.1"/>
    <property type="molecule type" value="Genomic_DNA"/>
</dbReference>
<organism evidence="4 5">
    <name type="scientific">Galdieria partita</name>
    <dbReference type="NCBI Taxonomy" id="83374"/>
    <lineage>
        <taxon>Eukaryota</taxon>
        <taxon>Rhodophyta</taxon>
        <taxon>Bangiophyceae</taxon>
        <taxon>Galdieriales</taxon>
        <taxon>Galdieriaceae</taxon>
        <taxon>Galdieria</taxon>
    </lineage>
</organism>
<feature type="domain" description="Monopolin complex subunit Csm1/Pcs1 C-terminal" evidence="3">
    <location>
        <begin position="201"/>
        <end position="272"/>
    </location>
</feature>
<dbReference type="InterPro" id="IPR038608">
    <property type="entry name" value="Csm1/Pcs1_C_sf"/>
</dbReference>